<evidence type="ECO:0000313" key="3">
    <source>
        <dbReference type="Proteomes" id="UP001597387"/>
    </source>
</evidence>
<keyword evidence="3" id="KW-1185">Reference proteome</keyword>
<keyword evidence="1" id="KW-1133">Transmembrane helix</keyword>
<dbReference type="EMBL" id="JBHUHZ010000006">
    <property type="protein sequence ID" value="MFD2164574.1"/>
    <property type="molecule type" value="Genomic_DNA"/>
</dbReference>
<dbReference type="Proteomes" id="UP001597387">
    <property type="component" value="Unassembled WGS sequence"/>
</dbReference>
<proteinExistence type="predicted"/>
<reference evidence="3" key="1">
    <citation type="journal article" date="2019" name="Int. J. Syst. Evol. Microbiol.">
        <title>The Global Catalogue of Microorganisms (GCM) 10K type strain sequencing project: providing services to taxonomists for standard genome sequencing and annotation.</title>
        <authorList>
            <consortium name="The Broad Institute Genomics Platform"/>
            <consortium name="The Broad Institute Genome Sequencing Center for Infectious Disease"/>
            <person name="Wu L."/>
            <person name="Ma J."/>
        </authorList>
    </citation>
    <scope>NUCLEOTIDE SEQUENCE [LARGE SCALE GENOMIC DNA]</scope>
    <source>
        <strain evidence="3">KCTC 42217</strain>
    </source>
</reference>
<dbReference type="RefSeq" id="WP_255901600.1">
    <property type="nucleotide sequence ID" value="NZ_JAFMZO010000002.1"/>
</dbReference>
<feature type="transmembrane region" description="Helical" evidence="1">
    <location>
        <begin position="165"/>
        <end position="183"/>
    </location>
</feature>
<dbReference type="InterPro" id="IPR029063">
    <property type="entry name" value="SAM-dependent_MTases_sf"/>
</dbReference>
<dbReference type="SUPFAM" id="SSF53335">
    <property type="entry name" value="S-adenosyl-L-methionine-dependent methyltransferases"/>
    <property type="match status" value="1"/>
</dbReference>
<sequence length="234" mass="26265">MHKLLNSSDRLTALTAKALQTTDTVRIIDLCSGSGGPMIEVYNLLRKKPGFEKLELILTDLYPNAELAAEISKSSIPGLSYQASPVNAKDVDDKLKGVRTMVGSFHHMKPDTAKAILKNARDSNQPICIYEISDNSLPSFLWWISLPMIFLMAFFITPLVRPFSLKQIVFTYLLPVIPFFFAWDGAVSNARTYTLNDIDVLLEGLHTKDYKWEKGLIPGMAKRLYLLGVPSRKL</sequence>
<keyword evidence="1" id="KW-0472">Membrane</keyword>
<evidence type="ECO:0000256" key="1">
    <source>
        <dbReference type="SAM" id="Phobius"/>
    </source>
</evidence>
<gene>
    <name evidence="2" type="ORF">ACFSJU_19365</name>
</gene>
<protein>
    <recommendedName>
        <fullName evidence="4">Methyltransferase domain-containing protein</fullName>
    </recommendedName>
</protein>
<organism evidence="2 3">
    <name type="scientific">Paradesertivirga mongoliensis</name>
    <dbReference type="NCBI Taxonomy" id="2100740"/>
    <lineage>
        <taxon>Bacteria</taxon>
        <taxon>Pseudomonadati</taxon>
        <taxon>Bacteroidota</taxon>
        <taxon>Sphingobacteriia</taxon>
        <taxon>Sphingobacteriales</taxon>
        <taxon>Sphingobacteriaceae</taxon>
        <taxon>Paradesertivirga</taxon>
    </lineage>
</organism>
<evidence type="ECO:0008006" key="4">
    <source>
        <dbReference type="Google" id="ProtNLM"/>
    </source>
</evidence>
<accession>A0ABW4ZSE1</accession>
<name>A0ABW4ZSE1_9SPHI</name>
<keyword evidence="1" id="KW-0812">Transmembrane</keyword>
<feature type="transmembrane region" description="Helical" evidence="1">
    <location>
        <begin position="140"/>
        <end position="159"/>
    </location>
</feature>
<evidence type="ECO:0000313" key="2">
    <source>
        <dbReference type="EMBL" id="MFD2164574.1"/>
    </source>
</evidence>
<comment type="caution">
    <text evidence="2">The sequence shown here is derived from an EMBL/GenBank/DDBJ whole genome shotgun (WGS) entry which is preliminary data.</text>
</comment>